<name>A0A7M7SVN3_STRPU</name>
<dbReference type="GO" id="GO:0080008">
    <property type="term" value="C:Cul4-RING E3 ubiquitin ligase complex"/>
    <property type="evidence" value="ECO:0000318"/>
    <property type="project" value="GO_Central"/>
</dbReference>
<dbReference type="InterPro" id="IPR007111">
    <property type="entry name" value="NACHT_NTPase"/>
</dbReference>
<feature type="region of interest" description="Disordered" evidence="2">
    <location>
        <begin position="874"/>
        <end position="920"/>
    </location>
</feature>
<reference evidence="6" key="1">
    <citation type="submission" date="2015-02" db="EMBL/GenBank/DDBJ databases">
        <title>Genome sequencing for Strongylocentrotus purpuratus.</title>
        <authorList>
            <person name="Murali S."/>
            <person name="Liu Y."/>
            <person name="Vee V."/>
            <person name="English A."/>
            <person name="Wang M."/>
            <person name="Skinner E."/>
            <person name="Han Y."/>
            <person name="Muzny D.M."/>
            <person name="Worley K.C."/>
            <person name="Gibbs R.A."/>
        </authorList>
    </citation>
    <scope>NUCLEOTIDE SEQUENCE</scope>
</reference>
<sequence>MKALQAPPTISFDEFNGDVFPKDKELPYNVNAGHGGAAAILLHTHQRQSTAQSQLSMVQSGYNSNSFKTKLISTSGVGIPAAKDNGGSAASISSDLQTNHDGDLIMKMRDGRHNVTMFSNQAIFTHGGRFPQRESSPEGILVISLQELGFTSIADANEDTASFLIGCSTSRSDENTPVACCYQVDIRRSGNDWKLDAVPGGKCGSNEMKNNWKFEINQVGGVKIEGPPDSHFVFFCNRNYSGDANDGSPCGKVFFAQTYNGEHATTLVPKIRTHYGRAMFLLCSRSNPETNLVTSVLYFVAPMMNKVGVYTIAKSTDEPSLASPRANASLWLVSKKIGKLVVRLKPDLTGPCRYAFISNAPEDLDGLDKRCLQSDCIVTGADAPFLGHLSVDEGFLNIWMDRRVEIKVESGADAVEVVQESELEEKSGRFIFEKDVSREIKAGKGVKVFRASVALKNKERKGVSVELAGSPCRIRTQKPGVHFAINFGGPSYENEDGVVFDDGRSALASICSDTDGCYYGCHIDPLRNYHQVVGNTGDGLLHTTFIGNRPSQTDSVAFKIPVPEGRFIVTLFTMSSGLNDVTALVNGEDVSTQIQEQLRRQVDSIPGCTAKKVSIPVTASGNSLDISIKRGGGVQLSGLLVQDEDSNGTHPRKDQLELSADQKQEIGDDLAPLGRHIAGYDLKNLAWSGDILRMNRERVLEQDSTQWQSLYGGDGVEERLVSVGEKGVKEYHLTLEDFFDGGSLDKAPPVQFSISLRSPALSGATYNITFTLEGSDGSVVQEKCTSGTLDRSDSWSKVKLTVEGYTAGVRNVKIKIEVTGQGVEISAASLRLKCRRPHKTGLKDTLCDVKIVRDTKILASLIRNVVRKYGLSTSTDRSESESSVPIGEPPKLLPATSKSDDAKPNDGVTADHDGTKDLARTNPRKKREIRVFVSSTFLDFAAEREILIKKVFNELKKMCLDRGVFFSYVDLRWGITNDQSNDGQTISICLREIDRCRPYFLCLLGDRFGWSQKEGEVDELLNKSYDYAIENFSHLKWIEEYRFDSSVTQLEVLHSALRDRENASDKTFFYFRQAKTKEELLKEKSHEPEWKIDQQKRFRQTLEESGLPVRHYALADEGTDFIRKDLERCINQEFPLESKLTPLQQEREAHLSFAEVRRRVYIGRAEYFTRINDYFAGDPKLPLTVLGESGSGKSALVANWCGRFEDEHPNDFMFMHFIGSSADSASHLRLLRRLFEELKQHFNLELGIPTSDKSLAQDLPKWLALAGSYGRRVLIVLDALNQLDSGAGGEGDELELKWLPRELPPNVQMLLSTLPGKALDAVKAFNWPVFHVQPLDQAEKGEIIRCYMELYSKSLNAEQTDMIVNAKQTSNALYLRALLDEVRVYGSFYELTAAIKTYLEAQDPGQLFVKVLERLESDFERGEHGRPNLVRDTTCAIWCSSRGMSEQELISFLQVPSRVWSPFYLSLEENLVNRNGIVNFFHDHLRQAVERKYVSIPADKRRGFLKLAEFFEKQDINERYVEELPTLLMEVSDLSRLKAVVMIPKAFQLLMKTSEGKVRLIQAWRMLGGFEQAGQAYLEYVNHSNAFKEVKEKESLLACLTDFFTELGILKIARQLNERLLSTLEDLHARNDVCHVTHHVRYETKRTSRHRDVIENLLELGIVCQKLADYTAAAAYFEDALTRLSHPDSVDQRLQMVKALTGLGQVYGVTSQPFEAHRFFLKAIEVCNQVVPVNHHYVATLNGLTGELYQKQGRATEALQYHILDIVETQRTAGLGKPRVATILNNIGLALMELDPTIEDALPFFVEALAILIDAYGPVHVDVASVRINLAAYFFNAKLYKYSLYQYKRAFEVFKVYLGPLHPKSQEARQGQKELRPFTLVQ</sequence>
<dbReference type="SUPFAM" id="SSF48452">
    <property type="entry name" value="TPR-like"/>
    <property type="match status" value="2"/>
</dbReference>
<evidence type="ECO:0000313" key="5">
    <source>
        <dbReference type="EnsemblMetazoa" id="XP_030834563"/>
    </source>
</evidence>
<feature type="compositionally biased region" description="Basic and acidic residues" evidence="2">
    <location>
        <begin position="898"/>
        <end position="919"/>
    </location>
</feature>
<dbReference type="OMA" id="YNGEHAT"/>
<dbReference type="KEGG" id="spu:576310"/>
<dbReference type="OrthoDB" id="2325716at2759"/>
<dbReference type="InterPro" id="IPR027417">
    <property type="entry name" value="P-loop_NTPase"/>
</dbReference>
<dbReference type="Gene3D" id="2.60.120.260">
    <property type="entry name" value="Galactose-binding domain-like"/>
    <property type="match status" value="1"/>
</dbReference>
<dbReference type="GeneID" id="576310"/>
<keyword evidence="1" id="KW-0677">Repeat</keyword>
<feature type="domain" description="NACHT" evidence="3">
    <location>
        <begin position="1183"/>
        <end position="1349"/>
    </location>
</feature>
<dbReference type="Gene3D" id="3.40.50.300">
    <property type="entry name" value="P-loop containing nucleotide triphosphate hydrolases"/>
    <property type="match status" value="1"/>
</dbReference>
<dbReference type="Proteomes" id="UP000007110">
    <property type="component" value="Unassembled WGS sequence"/>
</dbReference>
<feature type="domain" description="DUF4062" evidence="4">
    <location>
        <begin position="930"/>
        <end position="1015"/>
    </location>
</feature>
<dbReference type="RefSeq" id="XP_030834563.1">
    <property type="nucleotide sequence ID" value="XM_030978703.1"/>
</dbReference>
<proteinExistence type="predicted"/>
<dbReference type="Pfam" id="PF13271">
    <property type="entry name" value="DUF4062"/>
    <property type="match status" value="1"/>
</dbReference>
<evidence type="ECO:0000256" key="2">
    <source>
        <dbReference type="SAM" id="MobiDB-lite"/>
    </source>
</evidence>
<reference evidence="5" key="2">
    <citation type="submission" date="2021-01" db="UniProtKB">
        <authorList>
            <consortium name="EnsemblMetazoa"/>
        </authorList>
    </citation>
    <scope>IDENTIFICATION</scope>
</reference>
<dbReference type="InParanoid" id="A0A7M7SVN3"/>
<dbReference type="InterPro" id="IPR011990">
    <property type="entry name" value="TPR-like_helical_dom_sf"/>
</dbReference>
<evidence type="ECO:0000259" key="3">
    <source>
        <dbReference type="Pfam" id="PF05729"/>
    </source>
</evidence>
<dbReference type="Gene3D" id="1.25.40.10">
    <property type="entry name" value="Tetratricopeptide repeat domain"/>
    <property type="match status" value="2"/>
</dbReference>
<dbReference type="SUPFAM" id="SSF52540">
    <property type="entry name" value="P-loop containing nucleoside triphosphate hydrolases"/>
    <property type="match status" value="1"/>
</dbReference>
<dbReference type="PANTHER" id="PTHR19860">
    <property type="entry name" value="DDB1- AND CUL4-ASSOCIATED FACTOR 12-RELATED"/>
    <property type="match status" value="1"/>
</dbReference>
<dbReference type="InterPro" id="IPR051191">
    <property type="entry name" value="DCAF12"/>
</dbReference>
<evidence type="ECO:0000259" key="4">
    <source>
        <dbReference type="Pfam" id="PF13271"/>
    </source>
</evidence>
<protein>
    <submittedName>
        <fullName evidence="5">Uncharacterized protein</fullName>
    </submittedName>
</protein>
<organism evidence="5 6">
    <name type="scientific">Strongylocentrotus purpuratus</name>
    <name type="common">Purple sea urchin</name>
    <dbReference type="NCBI Taxonomy" id="7668"/>
    <lineage>
        <taxon>Eukaryota</taxon>
        <taxon>Metazoa</taxon>
        <taxon>Echinodermata</taxon>
        <taxon>Eleutherozoa</taxon>
        <taxon>Echinozoa</taxon>
        <taxon>Echinoidea</taxon>
        <taxon>Euechinoidea</taxon>
        <taxon>Echinacea</taxon>
        <taxon>Camarodonta</taxon>
        <taxon>Echinidea</taxon>
        <taxon>Strongylocentrotidae</taxon>
        <taxon>Strongylocentrotus</taxon>
    </lineage>
</organism>
<evidence type="ECO:0000256" key="1">
    <source>
        <dbReference type="ARBA" id="ARBA00022737"/>
    </source>
</evidence>
<keyword evidence="6" id="KW-1185">Reference proteome</keyword>
<evidence type="ECO:0000313" key="6">
    <source>
        <dbReference type="Proteomes" id="UP000007110"/>
    </source>
</evidence>
<dbReference type="Pfam" id="PF05729">
    <property type="entry name" value="NACHT"/>
    <property type="match status" value="1"/>
</dbReference>
<dbReference type="InterPro" id="IPR025139">
    <property type="entry name" value="DUF4062"/>
</dbReference>
<dbReference type="EnsemblMetazoa" id="XM_030978703">
    <property type="protein sequence ID" value="XP_030834563"/>
    <property type="gene ID" value="LOC576310"/>
</dbReference>
<dbReference type="PANTHER" id="PTHR19860:SF17">
    <property type="entry name" value="FBA DOMAIN-CONTAINING PROTEIN"/>
    <property type="match status" value="1"/>
</dbReference>
<accession>A0A7M7SVN3</accession>